<sequence>MTSRLSRLAALASQAANVILFNGQADETISGRAWREGDLHGEPVWRGRRVLIDRLFWTLARQPDHCRESHQRDVEFALLILAD</sequence>
<dbReference type="AlphaFoldDB" id="A0A286GYW5"/>
<name>A0A286GYW5_9PROT</name>
<evidence type="ECO:0000313" key="2">
    <source>
        <dbReference type="Proteomes" id="UP000219621"/>
    </source>
</evidence>
<dbReference type="EMBL" id="OCNJ01000013">
    <property type="protein sequence ID" value="SOE00697.1"/>
    <property type="molecule type" value="Genomic_DNA"/>
</dbReference>
<evidence type="ECO:0000313" key="1">
    <source>
        <dbReference type="EMBL" id="SOE00697.1"/>
    </source>
</evidence>
<reference evidence="1 2" key="1">
    <citation type="submission" date="2017-09" db="EMBL/GenBank/DDBJ databases">
        <authorList>
            <person name="Ehlers B."/>
            <person name="Leendertz F.H."/>
        </authorList>
    </citation>
    <scope>NUCLEOTIDE SEQUENCE [LARGE SCALE GENOMIC DNA]</scope>
    <source>
        <strain evidence="1 2">USBA 140</strain>
    </source>
</reference>
<gene>
    <name evidence="1" type="ORF">SAMN05421508_113105</name>
</gene>
<dbReference type="RefSeq" id="WP_097281328.1">
    <property type="nucleotide sequence ID" value="NZ_OCNJ01000013.1"/>
</dbReference>
<accession>A0A286GYW5</accession>
<dbReference type="OrthoDB" id="8451539at2"/>
<proteinExistence type="predicted"/>
<dbReference type="Proteomes" id="UP000219621">
    <property type="component" value="Unassembled WGS sequence"/>
</dbReference>
<organism evidence="1 2">
    <name type="scientific">Caenispirillum bisanense</name>
    <dbReference type="NCBI Taxonomy" id="414052"/>
    <lineage>
        <taxon>Bacteria</taxon>
        <taxon>Pseudomonadati</taxon>
        <taxon>Pseudomonadota</taxon>
        <taxon>Alphaproteobacteria</taxon>
        <taxon>Rhodospirillales</taxon>
        <taxon>Novispirillaceae</taxon>
        <taxon>Caenispirillum</taxon>
    </lineage>
</organism>
<protein>
    <submittedName>
        <fullName evidence="1">Uncharacterized protein</fullName>
    </submittedName>
</protein>
<keyword evidence="2" id="KW-1185">Reference proteome</keyword>